<evidence type="ECO:0000256" key="11">
    <source>
        <dbReference type="PROSITE-ProRule" id="PRU10141"/>
    </source>
</evidence>
<keyword evidence="8 11" id="KW-0067">ATP-binding</keyword>
<dbReference type="RefSeq" id="WP_075082605.1">
    <property type="nucleotide sequence ID" value="NZ_CP042912.1"/>
</dbReference>
<keyword evidence="12" id="KW-0175">Coiled coil</keyword>
<dbReference type="InterPro" id="IPR017441">
    <property type="entry name" value="Protein_kinase_ATP_BS"/>
</dbReference>
<dbReference type="InterPro" id="IPR019734">
    <property type="entry name" value="TPR_rpt"/>
</dbReference>
<dbReference type="EC" id="2.7.11.1" evidence="16"/>
<feature type="region of interest" description="Disordered" evidence="13">
    <location>
        <begin position="208"/>
        <end position="250"/>
    </location>
</feature>
<dbReference type="SMART" id="SM00028">
    <property type="entry name" value="TPR"/>
    <property type="match status" value="3"/>
</dbReference>
<keyword evidence="14" id="KW-0812">Transmembrane</keyword>
<dbReference type="CDD" id="cd14014">
    <property type="entry name" value="STKc_PknB_like"/>
    <property type="match status" value="1"/>
</dbReference>
<dbReference type="SUPFAM" id="SSF48452">
    <property type="entry name" value="TPR-like"/>
    <property type="match status" value="2"/>
</dbReference>
<keyword evidence="9" id="KW-0206">Cytoskeleton</keyword>
<feature type="binding site" evidence="11">
    <location>
        <position position="120"/>
    </location>
    <ligand>
        <name>ATP</name>
        <dbReference type="ChEBI" id="CHEBI:30616"/>
    </ligand>
</feature>
<evidence type="ECO:0000313" key="16">
    <source>
        <dbReference type="EMBL" id="QEG20367.1"/>
    </source>
</evidence>
<evidence type="ECO:0000256" key="12">
    <source>
        <dbReference type="SAM" id="Coils"/>
    </source>
</evidence>
<dbReference type="Pfam" id="PF13374">
    <property type="entry name" value="TPR_10"/>
    <property type="match status" value="1"/>
</dbReference>
<dbReference type="KEGG" id="mff:MFFC18_02140"/>
<dbReference type="GO" id="GO:0005813">
    <property type="term" value="C:centrosome"/>
    <property type="evidence" value="ECO:0007669"/>
    <property type="project" value="UniProtKB-SubCell"/>
</dbReference>
<organism evidence="16 17">
    <name type="scientific">Mariniblastus fucicola</name>
    <dbReference type="NCBI Taxonomy" id="980251"/>
    <lineage>
        <taxon>Bacteria</taxon>
        <taxon>Pseudomonadati</taxon>
        <taxon>Planctomycetota</taxon>
        <taxon>Planctomycetia</taxon>
        <taxon>Pirellulales</taxon>
        <taxon>Pirellulaceae</taxon>
        <taxon>Mariniblastus</taxon>
    </lineage>
</organism>
<dbReference type="InterPro" id="IPR001245">
    <property type="entry name" value="Ser-Thr/Tyr_kinase_cat_dom"/>
</dbReference>
<dbReference type="InterPro" id="IPR000719">
    <property type="entry name" value="Prot_kinase_dom"/>
</dbReference>
<keyword evidence="7 16" id="KW-0418">Kinase</keyword>
<dbReference type="InterPro" id="IPR011990">
    <property type="entry name" value="TPR-like_helical_dom_sf"/>
</dbReference>
<dbReference type="Gene3D" id="3.30.200.20">
    <property type="entry name" value="Phosphorylase Kinase, domain 1"/>
    <property type="match status" value="1"/>
</dbReference>
<evidence type="ECO:0000259" key="15">
    <source>
        <dbReference type="PROSITE" id="PS50011"/>
    </source>
</evidence>
<evidence type="ECO:0000256" key="5">
    <source>
        <dbReference type="ARBA" id="ARBA00022679"/>
    </source>
</evidence>
<feature type="repeat" description="TPR" evidence="10">
    <location>
        <begin position="804"/>
        <end position="837"/>
    </location>
</feature>
<keyword evidence="17" id="KW-1185">Reference proteome</keyword>
<evidence type="ECO:0000313" key="17">
    <source>
        <dbReference type="Proteomes" id="UP000322214"/>
    </source>
</evidence>
<name>A0A5B9P1H1_9BACT</name>
<dbReference type="Gene3D" id="1.25.40.10">
    <property type="entry name" value="Tetratricopeptide repeat domain"/>
    <property type="match status" value="2"/>
</dbReference>
<accession>A0A5B9P1H1</accession>
<keyword evidence="14" id="KW-0472">Membrane</keyword>
<dbReference type="GO" id="GO:0005524">
    <property type="term" value="F:ATP binding"/>
    <property type="evidence" value="ECO:0007669"/>
    <property type="project" value="UniProtKB-UniRule"/>
</dbReference>
<dbReference type="PROSITE" id="PS50005">
    <property type="entry name" value="TPR"/>
    <property type="match status" value="3"/>
</dbReference>
<dbReference type="SMART" id="SM00220">
    <property type="entry name" value="S_TKc"/>
    <property type="match status" value="1"/>
</dbReference>
<evidence type="ECO:0000256" key="2">
    <source>
        <dbReference type="ARBA" id="ARBA00004647"/>
    </source>
</evidence>
<dbReference type="Proteomes" id="UP000322214">
    <property type="component" value="Chromosome"/>
</dbReference>
<dbReference type="STRING" id="980251.GCA_001642875_04616"/>
<dbReference type="InterPro" id="IPR011009">
    <property type="entry name" value="Kinase-like_dom_sf"/>
</dbReference>
<evidence type="ECO:0000256" key="8">
    <source>
        <dbReference type="ARBA" id="ARBA00022840"/>
    </source>
</evidence>
<dbReference type="GO" id="GO:0004674">
    <property type="term" value="F:protein serine/threonine kinase activity"/>
    <property type="evidence" value="ECO:0007669"/>
    <property type="project" value="UniProtKB-KW"/>
</dbReference>
<protein>
    <submittedName>
        <fullName evidence="16">Serine/threonine-protein kinase PrkC</fullName>
        <ecNumber evidence="16">2.7.11.1</ecNumber>
    </submittedName>
</protein>
<evidence type="ECO:0000256" key="4">
    <source>
        <dbReference type="ARBA" id="ARBA00022527"/>
    </source>
</evidence>
<feature type="repeat" description="TPR" evidence="10">
    <location>
        <begin position="859"/>
        <end position="892"/>
    </location>
</feature>
<feature type="repeat" description="TPR" evidence="10">
    <location>
        <begin position="705"/>
        <end position="738"/>
    </location>
</feature>
<evidence type="ECO:0000256" key="7">
    <source>
        <dbReference type="ARBA" id="ARBA00022777"/>
    </source>
</evidence>
<dbReference type="AlphaFoldDB" id="A0A5B9P1H1"/>
<keyword evidence="9" id="KW-0963">Cytoplasm</keyword>
<evidence type="ECO:0000256" key="14">
    <source>
        <dbReference type="SAM" id="Phobius"/>
    </source>
</evidence>
<dbReference type="GO" id="GO:0000922">
    <property type="term" value="C:spindle pole"/>
    <property type="evidence" value="ECO:0007669"/>
    <property type="project" value="UniProtKB-SubCell"/>
</dbReference>
<proteinExistence type="inferred from homology"/>
<dbReference type="InterPro" id="IPR008271">
    <property type="entry name" value="Ser/Thr_kinase_AS"/>
</dbReference>
<dbReference type="PROSITE" id="PS00108">
    <property type="entry name" value="PROTEIN_KINASE_ST"/>
    <property type="match status" value="1"/>
</dbReference>
<reference evidence="16 17" key="1">
    <citation type="submission" date="2019-08" db="EMBL/GenBank/DDBJ databases">
        <title>Deep-cultivation of Planctomycetes and their phenomic and genomic characterization uncovers novel biology.</title>
        <authorList>
            <person name="Wiegand S."/>
            <person name="Jogler M."/>
            <person name="Boedeker C."/>
            <person name="Pinto D."/>
            <person name="Vollmers J."/>
            <person name="Rivas-Marin E."/>
            <person name="Kohn T."/>
            <person name="Peeters S.H."/>
            <person name="Heuer A."/>
            <person name="Rast P."/>
            <person name="Oberbeckmann S."/>
            <person name="Bunk B."/>
            <person name="Jeske O."/>
            <person name="Meyerdierks A."/>
            <person name="Storesund J.E."/>
            <person name="Kallscheuer N."/>
            <person name="Luecker S."/>
            <person name="Lage O.M."/>
            <person name="Pohl T."/>
            <person name="Merkel B.J."/>
            <person name="Hornburger P."/>
            <person name="Mueller R.-W."/>
            <person name="Bruemmer F."/>
            <person name="Labrenz M."/>
            <person name="Spormann A.M."/>
            <person name="Op den Camp H."/>
            <person name="Overmann J."/>
            <person name="Amann R."/>
            <person name="Jetten M.S.M."/>
            <person name="Mascher T."/>
            <person name="Medema M.H."/>
            <person name="Devos D.P."/>
            <person name="Kaster A.-K."/>
            <person name="Ovreas L."/>
            <person name="Rohde M."/>
            <person name="Galperin M.Y."/>
            <person name="Jogler C."/>
        </authorList>
    </citation>
    <scope>NUCLEOTIDE SEQUENCE [LARGE SCALE GENOMIC DNA]</scope>
    <source>
        <strain evidence="16 17">FC18</strain>
    </source>
</reference>
<evidence type="ECO:0000256" key="1">
    <source>
        <dbReference type="ARBA" id="ARBA00004300"/>
    </source>
</evidence>
<dbReference type="Pfam" id="PF07714">
    <property type="entry name" value="PK_Tyr_Ser-Thr"/>
    <property type="match status" value="1"/>
</dbReference>
<feature type="coiled-coil region" evidence="12">
    <location>
        <begin position="479"/>
        <end position="506"/>
    </location>
</feature>
<dbReference type="Gene3D" id="1.10.510.10">
    <property type="entry name" value="Transferase(Phosphotransferase) domain 1"/>
    <property type="match status" value="1"/>
</dbReference>
<sequence>MRQDKSQAELTSFEDLADRFTEEIRSGKRPRIEDYAEHNPIHATAIHRLFPVLEMMEQRGTPVEDLSESGLLEAENLQLNLDPAIRQLGDYRIVREIGRGGMGIVFEAEQESLGRRVALKLLPNSAQFDERRQQRFQQEAQASAKLQHPNIVNVFGVGCQEDTSYFVMQFIDGHPLNSVLKEVSRIRTGGLDATVALANAEVATLATNLQQNDLSDDSSPSSFRDPTEEPNAMPESGLASGDESSISASRSFATNANPKAWWRNIAQTGLQVASALEHAHEKRILHRDIKPANLMMDHSGNVWVTDFGLAKHFESNDLTRTGEVVGTLRYMSPEQLNGKADERSDIFGLGLTLYEMAALRPAYFASDRNDLMKQALEASPPRLRTIDRHIPRDLETIIHKCIAAEPKRRYHSASDVKDDLRRLLSGEPVLARRINFIERTAKWCRRRPVIAGLCIALALSLIAGIAGITWQWRQTESALAEAKANLTEAKLQNERADQHFREARESVDKFYTIISEQRLLQEPGLQPLRKELMQEAADYYRNFSEQYANDESLRLETGKALLRLVQIEGSYNANPVLLETCEEAIAIFLELNELDPDDPRTALELAEAYGIKTRILQRSDIEASLQSLQDSITVLQDVSARFPDSMETRSKLATHYQIMGLTYETLDRSTGRTDRSFKNYMQAYALRKELTLQNSENLRSALHLADTCRDLGIIYRKMQQTEKAIASYDEAVSILEPLVERHPDDRDARRTLGSIANSIGFFYANVNSELDLDRAAELYQLSKTQYEILTRQDPLVIEYQDGLGRAMLNLGSVYQHQNKLDLALAARQKAVEVRSRISAANPTTPHLKSNCALAMNGVGSVLRELGRIDEATELHDQAFEYHLAAIEIDPRNPRYKFRAVQGLVQLARVHSAAKRFEFAMEKVSDMVQFIRPDDTHTVAMAAKEYLMIACKIGKMEADSRSEDDESLRLESLDRARKEFRKATERGLDVLKWYADDTDLRYFGELPEGIEMHDWLQVQFGSE</sequence>
<comment type="similarity">
    <text evidence="3">Belongs to the protein kinase superfamily. NEK Ser/Thr protein kinase family. NIMA subfamily.</text>
</comment>
<gene>
    <name evidence="16" type="primary">prkC_2</name>
    <name evidence="16" type="ORF">MFFC18_02140</name>
</gene>
<keyword evidence="10" id="KW-0802">TPR repeat</keyword>
<dbReference type="PANTHER" id="PTHR43289">
    <property type="entry name" value="MITOGEN-ACTIVATED PROTEIN KINASE KINASE KINASE 20-RELATED"/>
    <property type="match status" value="1"/>
</dbReference>
<feature type="transmembrane region" description="Helical" evidence="14">
    <location>
        <begin position="449"/>
        <end position="472"/>
    </location>
</feature>
<comment type="subcellular location">
    <subcellularLocation>
        <location evidence="1">Cytoplasm</location>
        <location evidence="1">Cytoskeleton</location>
        <location evidence="1">Microtubule organizing center</location>
        <location evidence="1">Centrosome</location>
    </subcellularLocation>
    <subcellularLocation>
        <location evidence="2">Cytoplasm</location>
        <location evidence="2">Cytoskeleton</location>
        <location evidence="2">Spindle pole</location>
    </subcellularLocation>
</comment>
<evidence type="ECO:0000256" key="13">
    <source>
        <dbReference type="SAM" id="MobiDB-lite"/>
    </source>
</evidence>
<evidence type="ECO:0000256" key="6">
    <source>
        <dbReference type="ARBA" id="ARBA00022741"/>
    </source>
</evidence>
<evidence type="ECO:0000256" key="9">
    <source>
        <dbReference type="ARBA" id="ARBA00023212"/>
    </source>
</evidence>
<dbReference type="EMBL" id="CP042912">
    <property type="protein sequence ID" value="QEG20367.1"/>
    <property type="molecule type" value="Genomic_DNA"/>
</dbReference>
<dbReference type="PANTHER" id="PTHR43289:SF34">
    <property type="entry name" value="SERINE_THREONINE-PROTEIN KINASE YBDM-RELATED"/>
    <property type="match status" value="1"/>
</dbReference>
<evidence type="ECO:0000256" key="10">
    <source>
        <dbReference type="PROSITE-ProRule" id="PRU00339"/>
    </source>
</evidence>
<feature type="domain" description="Protein kinase" evidence="15">
    <location>
        <begin position="91"/>
        <end position="430"/>
    </location>
</feature>
<dbReference type="PROSITE" id="PS50011">
    <property type="entry name" value="PROTEIN_KINASE_DOM"/>
    <property type="match status" value="1"/>
</dbReference>
<dbReference type="SUPFAM" id="SSF56112">
    <property type="entry name" value="Protein kinase-like (PK-like)"/>
    <property type="match status" value="1"/>
</dbReference>
<dbReference type="Pfam" id="PF13181">
    <property type="entry name" value="TPR_8"/>
    <property type="match status" value="1"/>
</dbReference>
<keyword evidence="4" id="KW-0723">Serine/threonine-protein kinase</keyword>
<dbReference type="PROSITE" id="PS00107">
    <property type="entry name" value="PROTEIN_KINASE_ATP"/>
    <property type="match status" value="1"/>
</dbReference>
<keyword evidence="14" id="KW-1133">Transmembrane helix</keyword>
<keyword evidence="6 11" id="KW-0547">Nucleotide-binding</keyword>
<evidence type="ECO:0000256" key="3">
    <source>
        <dbReference type="ARBA" id="ARBA00010886"/>
    </source>
</evidence>
<keyword evidence="5 16" id="KW-0808">Transferase</keyword>